<dbReference type="InterPro" id="IPR001096">
    <property type="entry name" value="Peptidase_C13"/>
</dbReference>
<dbReference type="PANTHER" id="PTHR48067:SF1">
    <property type="entry name" value="GPI-ANCHOR TRANSAMIDASE"/>
    <property type="match status" value="1"/>
</dbReference>
<keyword evidence="4 7" id="KW-0732">Signal</keyword>
<sequence>MRSLSVLAVALVVLAAVSHLLGTAAAAAAATAKKAASAASESSHTNNWALIVDTSLFFFNYRHAANALSMYRTVKQLGIPDNQIILMLADDMACHKSNPLKAQIFNNRNRQIELYGDTVEVDYRGEEVTVENFLRVLLGRHTPGTPASKRLDTNEGSNIFIYMSGHGGDEFLKFQDTEELSSQDIAGAFEQMRVKKRFNEIFFAVDTCQAATMYNHFDTPGIVAAGSSTRNENSYSHHSDGHLGTAVIDRFTYYMLEFMDRRGDKANLGDLMRYLTPQRLMSTAAMDTSKFSRPVKSVALTDFLGSVLKIDTTVATAPYKPLETRASKSTDSVDPPKTTQQQAQQVRPYPIYEATF</sequence>
<feature type="active site" description="Nucleophile" evidence="5">
    <location>
        <position position="208"/>
    </location>
</feature>
<dbReference type="FunCoup" id="A0A2R5GKP3">
    <property type="interactions" value="158"/>
</dbReference>
<keyword evidence="3" id="KW-0337">GPI-anchor biosynthesis</keyword>
<dbReference type="PRINTS" id="PR00776">
    <property type="entry name" value="HEMOGLOBNASE"/>
</dbReference>
<feature type="region of interest" description="Disordered" evidence="6">
    <location>
        <begin position="323"/>
        <end position="346"/>
    </location>
</feature>
<proteinExistence type="inferred from homology"/>
<dbReference type="FunFam" id="3.40.50.1460:FF:000021">
    <property type="entry name" value="GPI-anchor transamidase"/>
    <property type="match status" value="1"/>
</dbReference>
<feature type="chain" id="PRO_5015353304" evidence="7">
    <location>
        <begin position="27"/>
        <end position="356"/>
    </location>
</feature>
<dbReference type="InParanoid" id="A0A2R5GKP3"/>
<keyword evidence="9" id="KW-1185">Reference proteome</keyword>
<dbReference type="EMBL" id="BEYU01000092">
    <property type="protein sequence ID" value="GBG31205.1"/>
    <property type="molecule type" value="Genomic_DNA"/>
</dbReference>
<dbReference type="AlphaFoldDB" id="A0A2R5GKP3"/>
<comment type="caution">
    <text evidence="8">The sequence shown here is derived from an EMBL/GenBank/DDBJ whole genome shotgun (WGS) entry which is preliminary data.</text>
</comment>
<evidence type="ECO:0000256" key="5">
    <source>
        <dbReference type="PIRSR" id="PIRSR019663-1"/>
    </source>
</evidence>
<dbReference type="GO" id="GO:0003923">
    <property type="term" value="F:GPI-anchor transamidase activity"/>
    <property type="evidence" value="ECO:0007669"/>
    <property type="project" value="InterPro"/>
</dbReference>
<evidence type="ECO:0000256" key="1">
    <source>
        <dbReference type="ARBA" id="ARBA00004687"/>
    </source>
</evidence>
<dbReference type="Gene3D" id="3.40.50.1460">
    <property type="match status" value="1"/>
</dbReference>
<dbReference type="GO" id="GO:0042765">
    <property type="term" value="C:GPI-anchor transamidase complex"/>
    <property type="evidence" value="ECO:0007669"/>
    <property type="project" value="InterPro"/>
</dbReference>
<dbReference type="GO" id="GO:0006506">
    <property type="term" value="P:GPI anchor biosynthetic process"/>
    <property type="evidence" value="ECO:0007669"/>
    <property type="project" value="UniProtKB-UniPathway"/>
</dbReference>
<comment type="pathway">
    <text evidence="1">Glycolipid biosynthesis; glycosylphosphatidylinositol-anchor biosynthesis.</text>
</comment>
<evidence type="ECO:0000256" key="7">
    <source>
        <dbReference type="SAM" id="SignalP"/>
    </source>
</evidence>
<comment type="similarity">
    <text evidence="2">Belongs to the peptidase C13 family.</text>
</comment>
<dbReference type="InterPro" id="IPR028361">
    <property type="entry name" value="GPI_transamidase"/>
</dbReference>
<feature type="signal peptide" evidence="7">
    <location>
        <begin position="1"/>
        <end position="26"/>
    </location>
</feature>
<gene>
    <name evidence="8" type="ORF">FCC1311_074262</name>
</gene>
<reference evidence="8 9" key="1">
    <citation type="submission" date="2017-12" db="EMBL/GenBank/DDBJ databases">
        <title>Sequencing, de novo assembly and annotation of complete genome of a new Thraustochytrid species, strain FCC1311.</title>
        <authorList>
            <person name="Sedici K."/>
            <person name="Godart F."/>
            <person name="Aiese Cigliano R."/>
            <person name="Sanseverino W."/>
            <person name="Barakat M."/>
            <person name="Ortet P."/>
            <person name="Marechal E."/>
            <person name="Cagnac O."/>
            <person name="Amato A."/>
        </authorList>
    </citation>
    <scope>NUCLEOTIDE SEQUENCE [LARGE SCALE GENOMIC DNA]</scope>
</reference>
<dbReference type="Pfam" id="PF01650">
    <property type="entry name" value="Peptidase_C13"/>
    <property type="match status" value="1"/>
</dbReference>
<dbReference type="OrthoDB" id="192611at2759"/>
<dbReference type="UniPathway" id="UPA00196"/>
<dbReference type="Proteomes" id="UP000241890">
    <property type="component" value="Unassembled WGS sequence"/>
</dbReference>
<evidence type="ECO:0000256" key="3">
    <source>
        <dbReference type="ARBA" id="ARBA00022502"/>
    </source>
</evidence>
<dbReference type="PIRSF" id="PIRSF500138">
    <property type="entry name" value="GPI8"/>
    <property type="match status" value="1"/>
</dbReference>
<dbReference type="PIRSF" id="PIRSF019663">
    <property type="entry name" value="Legumain"/>
    <property type="match status" value="1"/>
</dbReference>
<evidence type="ECO:0000256" key="6">
    <source>
        <dbReference type="SAM" id="MobiDB-lite"/>
    </source>
</evidence>
<name>A0A2R5GKP3_9STRA</name>
<dbReference type="GO" id="GO:0016255">
    <property type="term" value="P:attachment of GPI anchor to protein"/>
    <property type="evidence" value="ECO:0007669"/>
    <property type="project" value="InterPro"/>
</dbReference>
<protein>
    <submittedName>
        <fullName evidence="8">GPI-anchor transamidase</fullName>
    </submittedName>
</protein>
<organism evidence="8 9">
    <name type="scientific">Hondaea fermentalgiana</name>
    <dbReference type="NCBI Taxonomy" id="2315210"/>
    <lineage>
        <taxon>Eukaryota</taxon>
        <taxon>Sar</taxon>
        <taxon>Stramenopiles</taxon>
        <taxon>Bigyra</taxon>
        <taxon>Labyrinthulomycetes</taxon>
        <taxon>Thraustochytrida</taxon>
        <taxon>Thraustochytriidae</taxon>
        <taxon>Hondaea</taxon>
    </lineage>
</organism>
<feature type="compositionally biased region" description="Polar residues" evidence="6">
    <location>
        <begin position="329"/>
        <end position="345"/>
    </location>
</feature>
<dbReference type="GO" id="GO:0006508">
    <property type="term" value="P:proteolysis"/>
    <property type="evidence" value="ECO:0007669"/>
    <property type="project" value="InterPro"/>
</dbReference>
<evidence type="ECO:0000256" key="2">
    <source>
        <dbReference type="ARBA" id="ARBA00009941"/>
    </source>
</evidence>
<dbReference type="PANTHER" id="PTHR48067">
    <property type="entry name" value="GPI-ANCHOR TRANSAMIDASE"/>
    <property type="match status" value="1"/>
</dbReference>
<accession>A0A2R5GKP3</accession>
<feature type="active site" evidence="5">
    <location>
        <position position="166"/>
    </location>
</feature>
<evidence type="ECO:0000313" key="8">
    <source>
        <dbReference type="EMBL" id="GBG31205.1"/>
    </source>
</evidence>
<evidence type="ECO:0000256" key="4">
    <source>
        <dbReference type="ARBA" id="ARBA00022729"/>
    </source>
</evidence>
<evidence type="ECO:0000313" key="9">
    <source>
        <dbReference type="Proteomes" id="UP000241890"/>
    </source>
</evidence>